<dbReference type="InterPro" id="IPR047148">
    <property type="entry name" value="PLPL9"/>
</dbReference>
<dbReference type="GO" id="GO:0005739">
    <property type="term" value="C:mitochondrion"/>
    <property type="evidence" value="ECO:0007669"/>
    <property type="project" value="TreeGrafter"/>
</dbReference>
<accession>A0A8K0KWP4</accession>
<feature type="non-terminal residue" evidence="4">
    <location>
        <position position="1"/>
    </location>
</feature>
<protein>
    <submittedName>
        <fullName evidence="4">Uncharacterized protein</fullName>
    </submittedName>
</protein>
<evidence type="ECO:0000313" key="4">
    <source>
        <dbReference type="EMBL" id="KAG8239488.1"/>
    </source>
</evidence>
<dbReference type="InterPro" id="IPR036770">
    <property type="entry name" value="Ankyrin_rpt-contain_sf"/>
</dbReference>
<dbReference type="PANTHER" id="PTHR24139:SF34">
    <property type="entry name" value="85_88 KDA CALCIUM-INDEPENDENT PHOSPHOLIPASE A2"/>
    <property type="match status" value="1"/>
</dbReference>
<dbReference type="PANTHER" id="PTHR24139">
    <property type="entry name" value="CALCIUM-INDEPENDENT PHOSPHOLIPASE A2"/>
    <property type="match status" value="1"/>
</dbReference>
<dbReference type="Gene3D" id="1.25.40.20">
    <property type="entry name" value="Ankyrin repeat-containing domain"/>
    <property type="match status" value="2"/>
</dbReference>
<keyword evidence="3" id="KW-0732">Signal</keyword>
<dbReference type="Proteomes" id="UP000792457">
    <property type="component" value="Unassembled WGS sequence"/>
</dbReference>
<reference evidence="4" key="2">
    <citation type="submission" date="2017-10" db="EMBL/GenBank/DDBJ databases">
        <title>Ladona fulva Genome sequencing and assembly.</title>
        <authorList>
            <person name="Murali S."/>
            <person name="Richards S."/>
            <person name="Bandaranaike D."/>
            <person name="Bellair M."/>
            <person name="Blankenburg K."/>
            <person name="Chao H."/>
            <person name="Dinh H."/>
            <person name="Doddapaneni H."/>
            <person name="Dugan-Rocha S."/>
            <person name="Elkadiri S."/>
            <person name="Gnanaolivu R."/>
            <person name="Hernandez B."/>
            <person name="Skinner E."/>
            <person name="Javaid M."/>
            <person name="Lee S."/>
            <person name="Li M."/>
            <person name="Ming W."/>
            <person name="Munidasa M."/>
            <person name="Muniz J."/>
            <person name="Nguyen L."/>
            <person name="Hughes D."/>
            <person name="Osuji N."/>
            <person name="Pu L.-L."/>
            <person name="Puazo M."/>
            <person name="Qu C."/>
            <person name="Quiroz J."/>
            <person name="Raj R."/>
            <person name="Weissenberger G."/>
            <person name="Xin Y."/>
            <person name="Zou X."/>
            <person name="Han Y."/>
            <person name="Worley K."/>
            <person name="Muzny D."/>
            <person name="Gibbs R."/>
        </authorList>
    </citation>
    <scope>NUCLEOTIDE SEQUENCE</scope>
    <source>
        <strain evidence="4">Sampled in the wild</strain>
    </source>
</reference>
<dbReference type="GO" id="GO:0052816">
    <property type="term" value="F:long-chain fatty acyl-CoA hydrolase activity"/>
    <property type="evidence" value="ECO:0007669"/>
    <property type="project" value="TreeGrafter"/>
</dbReference>
<feature type="repeat" description="ANK" evidence="2">
    <location>
        <begin position="335"/>
        <end position="367"/>
    </location>
</feature>
<sequence length="567" mass="62099">MRLFTMSLLGALGAAVLRTLTKPEDNANKVLEVKQENYSARIVANRDDSLVLYGPSDGKYEIVFHLPFSVSLYKAFSLLRTDNEREAMSRFTIYKGTIPILIETNADIATVTEVQRMCDLLVEHPTWTAAHVAAHFSYYLSLQHPLLSSSLSSVETTDGLTPLMVAIATENYKTVILLLSLDQVKCTYLNQRDHNGNSVFHHAASTTKEIITALATAASASLGGISCSLNVRNTMGHTPLHVACLSDKPNCVRALLAAGADVNITATRVSPESNSFSSSTPSPPSNVSDFLPQFSNKLHSQDMKLGGTPLHWACSRQVIEVLLDKGCEKNALNFEGQTALHVMVMRQRLECVVALLSHFAAADIGDNNGNRPLHLAAMQGSTPMIEALVIFGADINVKERFSKSLSKDKLGLEEPVSKRLKRNKWNWTHNSHTVKEFNFTAMPGYCREQGKQKIPKDVPSSEAFVMELMKPYLRLGYTAAMDNWNNTGVTPRHLAATSNEQSATLALYTLHAVGAARCQTGLGFPCQEGCSFSGTFDGLAPDPPPRNPISEQHEADYVIDQMLATTE</sequence>
<keyword evidence="5" id="KW-1185">Reference proteome</keyword>
<keyword evidence="1" id="KW-0378">Hydrolase</keyword>
<proteinExistence type="predicted"/>
<evidence type="ECO:0000256" key="2">
    <source>
        <dbReference type="PROSITE-ProRule" id="PRU00023"/>
    </source>
</evidence>
<dbReference type="SMART" id="SM00248">
    <property type="entry name" value="ANK"/>
    <property type="match status" value="6"/>
</dbReference>
<feature type="signal peptide" evidence="3">
    <location>
        <begin position="1"/>
        <end position="21"/>
    </location>
</feature>
<reference evidence="4" key="1">
    <citation type="submission" date="2013-04" db="EMBL/GenBank/DDBJ databases">
        <authorList>
            <person name="Qu J."/>
            <person name="Murali S.C."/>
            <person name="Bandaranaike D."/>
            <person name="Bellair M."/>
            <person name="Blankenburg K."/>
            <person name="Chao H."/>
            <person name="Dinh H."/>
            <person name="Doddapaneni H."/>
            <person name="Downs B."/>
            <person name="Dugan-Rocha S."/>
            <person name="Elkadiri S."/>
            <person name="Gnanaolivu R.D."/>
            <person name="Hernandez B."/>
            <person name="Javaid M."/>
            <person name="Jayaseelan J.C."/>
            <person name="Lee S."/>
            <person name="Li M."/>
            <person name="Ming W."/>
            <person name="Munidasa M."/>
            <person name="Muniz J."/>
            <person name="Nguyen L."/>
            <person name="Ongeri F."/>
            <person name="Osuji N."/>
            <person name="Pu L.-L."/>
            <person name="Puazo M."/>
            <person name="Qu C."/>
            <person name="Quiroz J."/>
            <person name="Raj R."/>
            <person name="Weissenberger G."/>
            <person name="Xin Y."/>
            <person name="Zou X."/>
            <person name="Han Y."/>
            <person name="Richards S."/>
            <person name="Worley K."/>
            <person name="Muzny D."/>
            <person name="Gibbs R."/>
        </authorList>
    </citation>
    <scope>NUCLEOTIDE SEQUENCE</scope>
    <source>
        <strain evidence="4">Sampled in the wild</strain>
    </source>
</reference>
<organism evidence="4 5">
    <name type="scientific">Ladona fulva</name>
    <name type="common">Scarce chaser dragonfly</name>
    <name type="synonym">Libellula fulva</name>
    <dbReference type="NCBI Taxonomy" id="123851"/>
    <lineage>
        <taxon>Eukaryota</taxon>
        <taxon>Metazoa</taxon>
        <taxon>Ecdysozoa</taxon>
        <taxon>Arthropoda</taxon>
        <taxon>Hexapoda</taxon>
        <taxon>Insecta</taxon>
        <taxon>Pterygota</taxon>
        <taxon>Palaeoptera</taxon>
        <taxon>Odonata</taxon>
        <taxon>Epiprocta</taxon>
        <taxon>Anisoptera</taxon>
        <taxon>Libelluloidea</taxon>
        <taxon>Libellulidae</taxon>
        <taxon>Ladona</taxon>
    </lineage>
</organism>
<dbReference type="PROSITE" id="PS50088">
    <property type="entry name" value="ANK_REPEAT"/>
    <property type="match status" value="3"/>
</dbReference>
<feature type="chain" id="PRO_5035441663" evidence="3">
    <location>
        <begin position="22"/>
        <end position="567"/>
    </location>
</feature>
<dbReference type="SUPFAM" id="SSF48403">
    <property type="entry name" value="Ankyrin repeat"/>
    <property type="match status" value="1"/>
</dbReference>
<dbReference type="InterPro" id="IPR002110">
    <property type="entry name" value="Ankyrin_rpt"/>
</dbReference>
<dbReference type="PROSITE" id="PS50297">
    <property type="entry name" value="ANK_REP_REGION"/>
    <property type="match status" value="2"/>
</dbReference>
<dbReference type="OrthoDB" id="10021675at2759"/>
<keyword evidence="2" id="KW-0040">ANK repeat</keyword>
<gene>
    <name evidence="4" type="ORF">J437_LFUL019185</name>
</gene>
<dbReference type="GO" id="GO:2000304">
    <property type="term" value="P:positive regulation of ceramide biosynthetic process"/>
    <property type="evidence" value="ECO:0007669"/>
    <property type="project" value="TreeGrafter"/>
</dbReference>
<comment type="caution">
    <text evidence="4">The sequence shown here is derived from an EMBL/GenBank/DDBJ whole genome shotgun (WGS) entry which is preliminary data.</text>
</comment>
<dbReference type="GO" id="GO:0047499">
    <property type="term" value="F:calcium-independent phospholipase A2 activity"/>
    <property type="evidence" value="ECO:0007669"/>
    <property type="project" value="InterPro"/>
</dbReference>
<evidence type="ECO:0000256" key="1">
    <source>
        <dbReference type="ARBA" id="ARBA00022801"/>
    </source>
</evidence>
<feature type="repeat" description="ANK" evidence="2">
    <location>
        <begin position="235"/>
        <end position="267"/>
    </location>
</feature>
<name>A0A8K0KWP4_LADFU</name>
<evidence type="ECO:0000256" key="3">
    <source>
        <dbReference type="SAM" id="SignalP"/>
    </source>
</evidence>
<evidence type="ECO:0000313" key="5">
    <source>
        <dbReference type="Proteomes" id="UP000792457"/>
    </source>
</evidence>
<feature type="repeat" description="ANK" evidence="2">
    <location>
        <begin position="368"/>
        <end position="400"/>
    </location>
</feature>
<dbReference type="Pfam" id="PF12796">
    <property type="entry name" value="Ank_2"/>
    <property type="match status" value="2"/>
</dbReference>
<dbReference type="EMBL" id="KZ309673">
    <property type="protein sequence ID" value="KAG8239488.1"/>
    <property type="molecule type" value="Genomic_DNA"/>
</dbReference>
<dbReference type="AlphaFoldDB" id="A0A8K0KWP4"/>